<feature type="repeat" description="TPR" evidence="3">
    <location>
        <begin position="117"/>
        <end position="150"/>
    </location>
</feature>
<feature type="repeat" description="TPR" evidence="3">
    <location>
        <begin position="33"/>
        <end position="66"/>
    </location>
</feature>
<dbReference type="Pfam" id="PF13181">
    <property type="entry name" value="TPR_8"/>
    <property type="match status" value="1"/>
</dbReference>
<dbReference type="Gene3D" id="1.25.40.10">
    <property type="entry name" value="Tetratricopeptide repeat domain"/>
    <property type="match status" value="1"/>
</dbReference>
<dbReference type="EMBL" id="CAJOBA010002772">
    <property type="protein sequence ID" value="CAF3658936.1"/>
    <property type="molecule type" value="Genomic_DNA"/>
</dbReference>
<protein>
    <submittedName>
        <fullName evidence="4">Uncharacterized protein</fullName>
    </submittedName>
</protein>
<dbReference type="PROSITE" id="PS50005">
    <property type="entry name" value="TPR"/>
    <property type="match status" value="3"/>
</dbReference>
<dbReference type="Proteomes" id="UP000677228">
    <property type="component" value="Unassembled WGS sequence"/>
</dbReference>
<evidence type="ECO:0000256" key="2">
    <source>
        <dbReference type="ARBA" id="ARBA00022803"/>
    </source>
</evidence>
<proteinExistence type="predicted"/>
<accession>A0A8S2DA03</accession>
<dbReference type="Proteomes" id="UP000682733">
    <property type="component" value="Unassembled WGS sequence"/>
</dbReference>
<dbReference type="PANTHER" id="PTHR45641:SF19">
    <property type="entry name" value="NEPHROCYSTIN-3"/>
    <property type="match status" value="1"/>
</dbReference>
<evidence type="ECO:0000313" key="5">
    <source>
        <dbReference type="EMBL" id="CAF3658936.1"/>
    </source>
</evidence>
<organism evidence="4 6">
    <name type="scientific">Didymodactylos carnosus</name>
    <dbReference type="NCBI Taxonomy" id="1234261"/>
    <lineage>
        <taxon>Eukaryota</taxon>
        <taxon>Metazoa</taxon>
        <taxon>Spiralia</taxon>
        <taxon>Gnathifera</taxon>
        <taxon>Rotifera</taxon>
        <taxon>Eurotatoria</taxon>
        <taxon>Bdelloidea</taxon>
        <taxon>Philodinida</taxon>
        <taxon>Philodinidae</taxon>
        <taxon>Didymodactylos</taxon>
    </lineage>
</organism>
<dbReference type="PANTHER" id="PTHR45641">
    <property type="entry name" value="TETRATRICOPEPTIDE REPEAT PROTEIN (AFU_ORTHOLOGUE AFUA_6G03870)"/>
    <property type="match status" value="1"/>
</dbReference>
<evidence type="ECO:0000256" key="3">
    <source>
        <dbReference type="PROSITE-ProRule" id="PRU00339"/>
    </source>
</evidence>
<evidence type="ECO:0000256" key="1">
    <source>
        <dbReference type="ARBA" id="ARBA00022737"/>
    </source>
</evidence>
<dbReference type="SMART" id="SM00028">
    <property type="entry name" value="TPR"/>
    <property type="match status" value="4"/>
</dbReference>
<comment type="caution">
    <text evidence="4">The sequence shown here is derived from an EMBL/GenBank/DDBJ whole genome shotgun (WGS) entry which is preliminary data.</text>
</comment>
<evidence type="ECO:0000313" key="4">
    <source>
        <dbReference type="EMBL" id="CAF0874315.1"/>
    </source>
</evidence>
<keyword evidence="2 3" id="KW-0802">TPR repeat</keyword>
<feature type="repeat" description="TPR" evidence="3">
    <location>
        <begin position="75"/>
        <end position="108"/>
    </location>
</feature>
<dbReference type="AlphaFoldDB" id="A0A8S2DA03"/>
<keyword evidence="1" id="KW-0677">Repeat</keyword>
<gene>
    <name evidence="4" type="ORF">OVA965_LOCUS8293</name>
    <name evidence="5" type="ORF">TMI583_LOCUS8289</name>
</gene>
<sequence length="169" mass="19808">MFGYLLVGLGKYEKSETYFRKILRSKPNNEQVACLFYNMGLSYCLKGDYQRSFDSYERAYNMHLNTRPIRLVSAAKTLNGMGVVYSEQENYIKAIEYFELALKIYKKYLQHRHADIGGTLTNLGNVYLEQGKYDRAAEYFKKAQKLTNHTSQSSKYGIDIKQFGYNLFW</sequence>
<evidence type="ECO:0000313" key="6">
    <source>
        <dbReference type="Proteomes" id="UP000677228"/>
    </source>
</evidence>
<dbReference type="InterPro" id="IPR019734">
    <property type="entry name" value="TPR_rpt"/>
</dbReference>
<dbReference type="InterPro" id="IPR011990">
    <property type="entry name" value="TPR-like_helical_dom_sf"/>
</dbReference>
<dbReference type="SUPFAM" id="SSF48452">
    <property type="entry name" value="TPR-like"/>
    <property type="match status" value="1"/>
</dbReference>
<reference evidence="4" key="1">
    <citation type="submission" date="2021-02" db="EMBL/GenBank/DDBJ databases">
        <authorList>
            <person name="Nowell W R."/>
        </authorList>
    </citation>
    <scope>NUCLEOTIDE SEQUENCE</scope>
</reference>
<dbReference type="EMBL" id="CAJNOK010002771">
    <property type="protein sequence ID" value="CAF0874315.1"/>
    <property type="molecule type" value="Genomic_DNA"/>
</dbReference>
<dbReference type="PROSITE" id="PS50293">
    <property type="entry name" value="TPR_REGION"/>
    <property type="match status" value="1"/>
</dbReference>
<dbReference type="Pfam" id="PF13424">
    <property type="entry name" value="TPR_12"/>
    <property type="match status" value="1"/>
</dbReference>
<name>A0A8S2DA03_9BILA</name>